<protein>
    <submittedName>
        <fullName evidence="1">Uncharacterized protein</fullName>
    </submittedName>
</protein>
<dbReference type="GeneID" id="29060427"/>
<dbReference type="OrthoDB" id="26288at10239"/>
<sequence>MDYRQRATIAEQENAKLRAELSKRPKYEWFVELIRRNLNQEENIPLQHLAHQVKQLKNARGKLVE</sequence>
<gene>
    <name evidence="1" type="ORF">CGG41_244</name>
</gene>
<dbReference type="EMBL" id="KU867307">
    <property type="protein sequence ID" value="ANA49598.1"/>
    <property type="molecule type" value="Genomic_DNA"/>
</dbReference>
<accession>A0A1B0VVN1</accession>
<evidence type="ECO:0000313" key="1">
    <source>
        <dbReference type="EMBL" id="ANA49598.1"/>
    </source>
</evidence>
<organism evidence="1 2">
    <name type="scientific">Salmonella phage vB_SnwM_CGG4-1</name>
    <dbReference type="NCBI Taxonomy" id="1815631"/>
    <lineage>
        <taxon>Viruses</taxon>
        <taxon>Duplodnaviria</taxon>
        <taxon>Heunggongvirae</taxon>
        <taxon>Uroviricota</taxon>
        <taxon>Caudoviricetes</taxon>
        <taxon>Pantevenvirales</taxon>
        <taxon>Straboviridae</taxon>
        <taxon>Tevenvirinae</taxon>
        <taxon>Gelderlandvirus</taxon>
        <taxon>Gelderlandvirus cgg41</taxon>
    </lineage>
</organism>
<dbReference type="Proteomes" id="UP000204511">
    <property type="component" value="Genome"/>
</dbReference>
<keyword evidence="2" id="KW-1185">Reference proteome</keyword>
<dbReference type="KEGG" id="vg:29060427"/>
<reference evidence="2" key="1">
    <citation type="submission" date="2016-03" db="EMBL/GenBank/DDBJ databases">
        <authorList>
            <person name="Cucic S."/>
            <person name="Anany H."/>
            <person name="Brovko L."/>
            <person name="Kropinski A.M."/>
            <person name="Griffiths M.W."/>
        </authorList>
    </citation>
    <scope>NUCLEOTIDE SEQUENCE [LARGE SCALE GENOMIC DNA]</scope>
</reference>
<proteinExistence type="predicted"/>
<name>A0A1B0VVN1_9CAUD</name>
<evidence type="ECO:0000313" key="2">
    <source>
        <dbReference type="Proteomes" id="UP000204511"/>
    </source>
</evidence>
<dbReference type="RefSeq" id="YP_009286610.1">
    <property type="nucleotide sequence ID" value="NC_031065.1"/>
</dbReference>